<sequence length="1013" mass="115313">MSEEDDDQFGSNSHCVDENQLQNGIYKDARVKYDSFVDSRINYYVKKLKNISQKIEKLTIQLERQEASSSDSGERLRRAQAKQKKMQQNLNSLRLQACYEQQDVPPMAGQSSSLTEQTEVKDSQDHVQLSGKLKINPSIWHRLFDYQKEGVRWLANLKSGGILGDEMGLGKTIQIAAFLSTLDASEGRVLVLCPGTVLNQWKEEIQSWAPQVKVSIVHASAADKCDTARSQTGGFTSPLSLHQDTWTGALDLAETLSKVKTLEGSCKVLLTSYGTLMARRQILVSHQHYQYLILDEGHKIKNPTTDLSGLVKGIDAQLRIILTGTPMQNNLKELWSLIDFVSPGKLGSLVEFQVNFGVPITQGGYANASPIQVETAYQCACTLRDILKPLMLRRLKLEVNLQLPGKREQVLFCRLTSQQRRLYEQFLDSGTCASVLAGRGNLFSALITLRKLCNHPDLYSFDHADEPPSTEEEKRALKDLHSVRWQHFGCPRRSGKMLVCANLLKNWHRGGGHKVLLFSQSRKILDLLESLVKSASYTYCRMDGSTSISQRSNLVAKFNQDPSIFCFLLTTRVGGLGVNLTGADRVIIFDPDWNPTTDTQAKERAWRVGQTRDVLVYRLISSGTVEEKMYQRQIFKQFLSNRILKNPRQSRFFKMNDLLELFTLTDEESKKRSNQYCFETNHPTSKLAAKALLASSETGNTIETAEFLRDVGAGQAVGTLQSSREERLRAIAKRLSRQIGKQETPVEGKRIFMLAKKQRHMEQDDEEQQQESRKRKGNEDDFVHGLLLAGRDKAEWQQIESKRRKVDVMEMNEAEAVAKEALLKTLPSVQLMVDEERLGMLVDNSDECLRMQQQLNRTCLSKKVSQWLLTLTSWPVFDQERRFTCFGLVTMTRYRPSSRDLISQIRKRQVERGTDDEAEIYLRKLALWILKQFMNETFTLSLKDLSRRMNSMELVQSEQCPLQPQQVKAFIREIAHETADSAQKKNYKLKGQFILVAGTACNEILQQQSHSHS</sequence>
<dbReference type="Gene3D" id="3.40.50.300">
    <property type="entry name" value="P-loop containing nucleotide triphosphate hydrolases"/>
    <property type="match status" value="1"/>
</dbReference>
<dbReference type="SMART" id="SM00487">
    <property type="entry name" value="DEXDc"/>
    <property type="match status" value="1"/>
</dbReference>
<dbReference type="InterPro" id="IPR050496">
    <property type="entry name" value="SNF2_RAD54_helicase_repair"/>
</dbReference>
<feature type="region of interest" description="Disordered" evidence="2">
    <location>
        <begin position="757"/>
        <end position="777"/>
    </location>
</feature>
<dbReference type="InterPro" id="IPR049730">
    <property type="entry name" value="SNF2/RAD54-like_C"/>
</dbReference>
<gene>
    <name evidence="5" type="primary">ERCC6</name>
    <name evidence="5" type="ORF">Ciccas_002044</name>
</gene>
<accession>A0ABD2QIF7</accession>
<keyword evidence="6" id="KW-1185">Reference proteome</keyword>
<feature type="domain" description="Helicase C-terminal" evidence="4">
    <location>
        <begin position="499"/>
        <end position="659"/>
    </location>
</feature>
<evidence type="ECO:0000313" key="6">
    <source>
        <dbReference type="Proteomes" id="UP001626550"/>
    </source>
</evidence>
<proteinExistence type="predicted"/>
<dbReference type="GO" id="GO:0016787">
    <property type="term" value="F:hydrolase activity"/>
    <property type="evidence" value="ECO:0007669"/>
    <property type="project" value="UniProtKB-KW"/>
</dbReference>
<dbReference type="InterPro" id="IPR038718">
    <property type="entry name" value="SNF2-like_sf"/>
</dbReference>
<feature type="region of interest" description="Disordered" evidence="2">
    <location>
        <begin position="63"/>
        <end position="83"/>
    </location>
</feature>
<dbReference type="PANTHER" id="PTHR45629">
    <property type="entry name" value="SNF2/RAD54 FAMILY MEMBER"/>
    <property type="match status" value="1"/>
</dbReference>
<dbReference type="SUPFAM" id="SSF52540">
    <property type="entry name" value="P-loop containing nucleoside triphosphate hydrolases"/>
    <property type="match status" value="2"/>
</dbReference>
<evidence type="ECO:0000256" key="1">
    <source>
        <dbReference type="ARBA" id="ARBA00022801"/>
    </source>
</evidence>
<dbReference type="InterPro" id="IPR027417">
    <property type="entry name" value="P-loop_NTPase"/>
</dbReference>
<feature type="domain" description="Helicase ATP-binding" evidence="3">
    <location>
        <begin position="152"/>
        <end position="344"/>
    </location>
</feature>
<dbReference type="PANTHER" id="PTHR45629:SF7">
    <property type="entry name" value="DNA EXCISION REPAIR PROTEIN ERCC-6-RELATED"/>
    <property type="match status" value="1"/>
</dbReference>
<dbReference type="InterPro" id="IPR014001">
    <property type="entry name" value="Helicase_ATP-bd"/>
</dbReference>
<comment type="caution">
    <text evidence="5">The sequence shown here is derived from an EMBL/GenBank/DDBJ whole genome shotgun (WGS) entry which is preliminary data.</text>
</comment>
<protein>
    <submittedName>
        <fullName evidence="5">DNA excision repair protein ERCC-6</fullName>
    </submittedName>
</protein>
<dbReference type="Gene3D" id="3.40.50.10810">
    <property type="entry name" value="Tandem AAA-ATPase domain"/>
    <property type="match status" value="1"/>
</dbReference>
<evidence type="ECO:0000259" key="3">
    <source>
        <dbReference type="PROSITE" id="PS51192"/>
    </source>
</evidence>
<dbReference type="CDD" id="cd18793">
    <property type="entry name" value="SF2_C_SNF"/>
    <property type="match status" value="1"/>
</dbReference>
<evidence type="ECO:0000256" key="2">
    <source>
        <dbReference type="SAM" id="MobiDB-lite"/>
    </source>
</evidence>
<dbReference type="AlphaFoldDB" id="A0ABD2QIF7"/>
<name>A0ABD2QIF7_9PLAT</name>
<dbReference type="Proteomes" id="UP001626550">
    <property type="component" value="Unassembled WGS sequence"/>
</dbReference>
<dbReference type="PROSITE" id="PS51192">
    <property type="entry name" value="HELICASE_ATP_BIND_1"/>
    <property type="match status" value="1"/>
</dbReference>
<keyword evidence="1" id="KW-0378">Hydrolase</keyword>
<dbReference type="Pfam" id="PF00176">
    <property type="entry name" value="SNF2-rel_dom"/>
    <property type="match status" value="1"/>
</dbReference>
<dbReference type="InterPro" id="IPR000330">
    <property type="entry name" value="SNF2_N"/>
</dbReference>
<dbReference type="Pfam" id="PF00271">
    <property type="entry name" value="Helicase_C"/>
    <property type="match status" value="1"/>
</dbReference>
<reference evidence="5 6" key="1">
    <citation type="submission" date="2024-11" db="EMBL/GenBank/DDBJ databases">
        <title>Adaptive evolution of stress response genes in parasites aligns with host niche diversity.</title>
        <authorList>
            <person name="Hahn C."/>
            <person name="Resl P."/>
        </authorList>
    </citation>
    <scope>NUCLEOTIDE SEQUENCE [LARGE SCALE GENOMIC DNA]</scope>
    <source>
        <strain evidence="5">EGGRZ-B1_66</strain>
        <tissue evidence="5">Body</tissue>
    </source>
</reference>
<dbReference type="InterPro" id="IPR001650">
    <property type="entry name" value="Helicase_C-like"/>
</dbReference>
<dbReference type="EMBL" id="JBJKFK010000149">
    <property type="protein sequence ID" value="KAL3319299.1"/>
    <property type="molecule type" value="Genomic_DNA"/>
</dbReference>
<dbReference type="FunFam" id="3.40.50.10810:FF:000094">
    <property type="entry name" value="DNA excision repair protein ERCC-6"/>
    <property type="match status" value="1"/>
</dbReference>
<evidence type="ECO:0000313" key="5">
    <source>
        <dbReference type="EMBL" id="KAL3319299.1"/>
    </source>
</evidence>
<dbReference type="PROSITE" id="PS51194">
    <property type="entry name" value="HELICASE_CTER"/>
    <property type="match status" value="1"/>
</dbReference>
<dbReference type="SMART" id="SM00490">
    <property type="entry name" value="HELICc"/>
    <property type="match status" value="1"/>
</dbReference>
<evidence type="ECO:0000259" key="4">
    <source>
        <dbReference type="PROSITE" id="PS51194"/>
    </source>
</evidence>
<organism evidence="5 6">
    <name type="scientific">Cichlidogyrus casuarinus</name>
    <dbReference type="NCBI Taxonomy" id="1844966"/>
    <lineage>
        <taxon>Eukaryota</taxon>
        <taxon>Metazoa</taxon>
        <taxon>Spiralia</taxon>
        <taxon>Lophotrochozoa</taxon>
        <taxon>Platyhelminthes</taxon>
        <taxon>Monogenea</taxon>
        <taxon>Monopisthocotylea</taxon>
        <taxon>Dactylogyridea</taxon>
        <taxon>Ancyrocephalidae</taxon>
        <taxon>Cichlidogyrus</taxon>
    </lineage>
</organism>